<evidence type="ECO:0000313" key="1">
    <source>
        <dbReference type="EMBL" id="GFE51964.1"/>
    </source>
</evidence>
<accession>A0A640VWI8</accession>
<keyword evidence="2" id="KW-1185">Reference proteome</keyword>
<dbReference type="EMBL" id="BLIV01000008">
    <property type="protein sequence ID" value="GFE51964.1"/>
    <property type="molecule type" value="Genomic_DNA"/>
</dbReference>
<protein>
    <recommendedName>
        <fullName evidence="3">Prepilin-type N-terminal cleavage/methylation domain-containing protein</fullName>
    </recommendedName>
</protein>
<dbReference type="NCBIfam" id="TIGR02532">
    <property type="entry name" value="IV_pilin_GFxxxE"/>
    <property type="match status" value="1"/>
</dbReference>
<proteinExistence type="predicted"/>
<dbReference type="AlphaFoldDB" id="A0A640VWI8"/>
<dbReference type="RefSeq" id="WP_159980192.1">
    <property type="nucleotide sequence ID" value="NZ_BLIV01000008.1"/>
</dbReference>
<dbReference type="Proteomes" id="UP000436522">
    <property type="component" value="Unassembled WGS sequence"/>
</dbReference>
<evidence type="ECO:0000313" key="2">
    <source>
        <dbReference type="Proteomes" id="UP000436522"/>
    </source>
</evidence>
<name>A0A640VWI8_9RHOB</name>
<dbReference type="Pfam" id="PF07963">
    <property type="entry name" value="N_methyl"/>
    <property type="match status" value="1"/>
</dbReference>
<gene>
    <name evidence="1" type="ORF">So717_37170</name>
</gene>
<dbReference type="InterPro" id="IPR045584">
    <property type="entry name" value="Pilin-like"/>
</dbReference>
<dbReference type="InterPro" id="IPR012902">
    <property type="entry name" value="N_methyl_site"/>
</dbReference>
<dbReference type="PROSITE" id="PS00409">
    <property type="entry name" value="PROKAR_NTER_METHYL"/>
    <property type="match status" value="1"/>
</dbReference>
<sequence length="117" mass="12583">MNRGRKGFSLLEVLVAFAIMALVFAALLPGQSDLLARAHRSNDHLLANDILASLAALERVPGATVTNAALSLPQGWEITRTATPTIIQGVSGTTIELSIHGPYGRQLEDRTLWRPAQ</sequence>
<reference evidence="1 2" key="1">
    <citation type="submission" date="2019-12" db="EMBL/GenBank/DDBJ databases">
        <title>Roseobacter cerasinus sp. nov., isolated from seawater around aquaculture.</title>
        <authorList>
            <person name="Muramatsu S."/>
            <person name="Takabe Y."/>
            <person name="Mori K."/>
            <person name="Takaichi S."/>
            <person name="Hanada S."/>
        </authorList>
    </citation>
    <scope>NUCLEOTIDE SEQUENCE [LARGE SCALE GENOMIC DNA]</scope>
    <source>
        <strain evidence="1 2">AI77</strain>
    </source>
</reference>
<evidence type="ECO:0008006" key="3">
    <source>
        <dbReference type="Google" id="ProtNLM"/>
    </source>
</evidence>
<comment type="caution">
    <text evidence="1">The sequence shown here is derived from an EMBL/GenBank/DDBJ whole genome shotgun (WGS) entry which is preliminary data.</text>
</comment>
<dbReference type="OrthoDB" id="7869145at2"/>
<organism evidence="1 2">
    <name type="scientific">Roseobacter cerasinus</name>
    <dbReference type="NCBI Taxonomy" id="2602289"/>
    <lineage>
        <taxon>Bacteria</taxon>
        <taxon>Pseudomonadati</taxon>
        <taxon>Pseudomonadota</taxon>
        <taxon>Alphaproteobacteria</taxon>
        <taxon>Rhodobacterales</taxon>
        <taxon>Roseobacteraceae</taxon>
        <taxon>Roseobacter</taxon>
    </lineage>
</organism>
<dbReference type="SUPFAM" id="SSF54523">
    <property type="entry name" value="Pili subunits"/>
    <property type="match status" value="1"/>
</dbReference>